<gene>
    <name evidence="3" type="ORF">STSP_31950</name>
</gene>
<organism evidence="3 4">
    <name type="scientific">Streptomyces jeddahensis</name>
    <dbReference type="NCBI Taxonomy" id="1716141"/>
    <lineage>
        <taxon>Bacteria</taxon>
        <taxon>Bacillati</taxon>
        <taxon>Actinomycetota</taxon>
        <taxon>Actinomycetes</taxon>
        <taxon>Kitasatosporales</taxon>
        <taxon>Streptomycetaceae</taxon>
        <taxon>Streptomyces</taxon>
    </lineage>
</organism>
<dbReference type="Pfam" id="PF13676">
    <property type="entry name" value="TIR_2"/>
    <property type="match status" value="1"/>
</dbReference>
<sequence>MPAERRVQARRGDAVEKITISFAGFNRAWAAWIGDRLERRGFSVSYRLWESPADQPLIELLQDLATAPGRVLLVLSEWYFRLGPRTDTEWNSALREVVLPVRDHFTAVSVTHSRVPSATAMFGAPQLNNIGADEAEARLLRHLGIPADGPPQAVDGRRGPRFPSEAPDVWGYVPRRNPRFTGRETLLGGVYDTLNGASGGAAVAALHGPPGVGKTQLAAEYAHRFGSEYDVVWWISADRRGACRQRLAELAPELGLTTGVEYGERLRAARHALRRGDPYSRWLVIMDGADEPDQVWDLVPEGRGHVLITSRNRDWNRYSSQLVEVGPYDRIESIAFVRRRAPRLSHQDAERLAEALEDLPLLLDQTAAWLAESDMTIDAYLELLEEGAGQDVVTVSSDFPVAFRTAWAILLNHLRETLPESVDLLRMCTLFRPTSIPIRLVRELPREALPEKLVGLVESPVRWARAVEQLKRYAVVRAAALDDPTGGDPSDQAGLVENLTMHRLVHLIVHQDMPEQDHREFTEAARRALAASDPLRPTDPGLWPRYAEIVPHLKTADVLHSTDPDVQRLVLNCLRYMYLSGEYRPGIVLAERALETWRSLLGEEHPRIWDVIYHYANLLRAVGDYARTEAIERKVVETLREQRGPDDLEHIQAADGLAADLRGLGRYDEAYTISTWVLDAYERLLGEGDSRTQNARNNLAVSLRLLGRYEEALALHRQTMEERRQYLNPRHNWTLYAEVHYATDLRLLGRYAEAVSLQGQNVRVHRQVMGDDNPQTLQAEHNLALCHYRSGDWREAGEMLAGVLERSERVLGDDHPLTLMFATSQSFFAREHGDVDLARRLGESVAAHYARMLGPDHPFAQGVRCNNALILRSVGERDQALETVEAALGGMRRAVGKRHPWTLGCAVNASGIRNLTGDPASAATLSLGTAETAAEVLGDRHPLTLTARIALAADLRGTGENRQADKIEREALDALAQSLGERHVHTVSARSRTRPYWDFEPQII</sequence>
<evidence type="ECO:0000259" key="1">
    <source>
        <dbReference type="Pfam" id="PF00931"/>
    </source>
</evidence>
<feature type="domain" description="TIR" evidence="2">
    <location>
        <begin position="18"/>
        <end position="104"/>
    </location>
</feature>
<accession>A0A177HSR9</accession>
<dbReference type="InterPro" id="IPR011990">
    <property type="entry name" value="TPR-like_helical_dom_sf"/>
</dbReference>
<dbReference type="Pfam" id="PF00931">
    <property type="entry name" value="NB-ARC"/>
    <property type="match status" value="1"/>
</dbReference>
<dbReference type="PATRIC" id="fig|1716141.3.peg.3359"/>
<dbReference type="RefSeq" id="WP_067277659.1">
    <property type="nucleotide sequence ID" value="NZ_LOHS01000076.1"/>
</dbReference>
<dbReference type="Gene3D" id="3.40.50.300">
    <property type="entry name" value="P-loop containing nucleotide triphosphate hydrolases"/>
    <property type="match status" value="1"/>
</dbReference>
<evidence type="ECO:0000259" key="2">
    <source>
        <dbReference type="Pfam" id="PF13676"/>
    </source>
</evidence>
<dbReference type="GO" id="GO:0043531">
    <property type="term" value="F:ADP binding"/>
    <property type="evidence" value="ECO:0007669"/>
    <property type="project" value="InterPro"/>
</dbReference>
<dbReference type="Pfam" id="PF13424">
    <property type="entry name" value="TPR_12"/>
    <property type="match status" value="1"/>
</dbReference>
<dbReference type="STRING" id="1716141.STSP_31950"/>
<dbReference type="OrthoDB" id="580767at2"/>
<dbReference type="Gene3D" id="1.25.40.10">
    <property type="entry name" value="Tetratricopeptide repeat domain"/>
    <property type="match status" value="3"/>
</dbReference>
<comment type="caution">
    <text evidence="3">The sequence shown here is derived from an EMBL/GenBank/DDBJ whole genome shotgun (WGS) entry which is preliminary data.</text>
</comment>
<dbReference type="InterPro" id="IPR000157">
    <property type="entry name" value="TIR_dom"/>
</dbReference>
<protein>
    <submittedName>
        <fullName evidence="3">NB-ARC domain protein</fullName>
    </submittedName>
</protein>
<dbReference type="SUPFAM" id="SSF52200">
    <property type="entry name" value="Toll/Interleukin receptor TIR domain"/>
    <property type="match status" value="1"/>
</dbReference>
<dbReference type="PANTHER" id="PTHR46082:SF6">
    <property type="entry name" value="AAA+ ATPASE DOMAIN-CONTAINING PROTEIN-RELATED"/>
    <property type="match status" value="1"/>
</dbReference>
<reference evidence="3 4" key="1">
    <citation type="submission" date="2015-12" db="EMBL/GenBank/DDBJ databases">
        <title>Genome sequence of Streptomyces sp. G25.</title>
        <authorList>
            <person name="Poehlein A."/>
            <person name="Roettig A."/>
            <person name="Hiessl S."/>
            <person name="Hauschild P."/>
            <person name="Schauer J."/>
            <person name="Madkour M.H."/>
            <person name="Al-Ansari A.M."/>
            <person name="Almakishah N.H."/>
            <person name="Steinbuechel A."/>
            <person name="Daniel R."/>
        </authorList>
    </citation>
    <scope>NUCLEOTIDE SEQUENCE [LARGE SCALE GENOMIC DNA]</scope>
    <source>
        <strain evidence="4">G25(2015)</strain>
    </source>
</reference>
<proteinExistence type="predicted"/>
<dbReference type="InterPro" id="IPR002182">
    <property type="entry name" value="NB-ARC"/>
</dbReference>
<name>A0A177HSR9_9ACTN</name>
<dbReference type="NCBIfam" id="NF040586">
    <property type="entry name" value="FxSxx_TPR"/>
    <property type="match status" value="1"/>
</dbReference>
<dbReference type="InterPro" id="IPR053137">
    <property type="entry name" value="NLR-like"/>
</dbReference>
<dbReference type="InterPro" id="IPR027417">
    <property type="entry name" value="P-loop_NTPase"/>
</dbReference>
<evidence type="ECO:0000313" key="3">
    <source>
        <dbReference type="EMBL" id="OAH13517.1"/>
    </source>
</evidence>
<dbReference type="AlphaFoldDB" id="A0A177HSR9"/>
<dbReference type="Proteomes" id="UP000077381">
    <property type="component" value="Unassembled WGS sequence"/>
</dbReference>
<keyword evidence="4" id="KW-1185">Reference proteome</keyword>
<dbReference type="InterPro" id="IPR035897">
    <property type="entry name" value="Toll_tir_struct_dom_sf"/>
</dbReference>
<dbReference type="PANTHER" id="PTHR46082">
    <property type="entry name" value="ATP/GTP-BINDING PROTEIN-RELATED"/>
    <property type="match status" value="1"/>
</dbReference>
<dbReference type="Pfam" id="PF13374">
    <property type="entry name" value="TPR_10"/>
    <property type="match status" value="1"/>
</dbReference>
<dbReference type="GO" id="GO:0007165">
    <property type="term" value="P:signal transduction"/>
    <property type="evidence" value="ECO:0007669"/>
    <property type="project" value="InterPro"/>
</dbReference>
<feature type="domain" description="NB-ARC" evidence="1">
    <location>
        <begin position="185"/>
        <end position="315"/>
    </location>
</feature>
<dbReference type="EMBL" id="LOHS01000076">
    <property type="protein sequence ID" value="OAH13517.1"/>
    <property type="molecule type" value="Genomic_DNA"/>
</dbReference>
<dbReference type="SUPFAM" id="SSF52540">
    <property type="entry name" value="P-loop containing nucleoside triphosphate hydrolases"/>
    <property type="match status" value="1"/>
</dbReference>
<dbReference type="SUPFAM" id="SSF48452">
    <property type="entry name" value="TPR-like"/>
    <property type="match status" value="2"/>
</dbReference>
<evidence type="ECO:0000313" key="4">
    <source>
        <dbReference type="Proteomes" id="UP000077381"/>
    </source>
</evidence>